<feature type="domain" description="Amidohydrolase-related" evidence="1">
    <location>
        <begin position="220"/>
        <end position="430"/>
    </location>
</feature>
<protein>
    <submittedName>
        <fullName evidence="2">Amidohydrolase</fullName>
    </submittedName>
</protein>
<dbReference type="SUPFAM" id="SSF51556">
    <property type="entry name" value="Metallo-dependent hydrolases"/>
    <property type="match status" value="1"/>
</dbReference>
<dbReference type="AlphaFoldDB" id="A0A8J7LV70"/>
<organism evidence="2 3">
    <name type="scientific">Geomesophilobacter sediminis</name>
    <dbReference type="NCBI Taxonomy" id="2798584"/>
    <lineage>
        <taxon>Bacteria</taxon>
        <taxon>Pseudomonadati</taxon>
        <taxon>Thermodesulfobacteriota</taxon>
        <taxon>Desulfuromonadia</taxon>
        <taxon>Geobacterales</taxon>
        <taxon>Geobacteraceae</taxon>
        <taxon>Geomesophilobacter</taxon>
    </lineage>
</organism>
<name>A0A8J7LV70_9BACT</name>
<dbReference type="InterPro" id="IPR032466">
    <property type="entry name" value="Metal_Hydrolase"/>
</dbReference>
<dbReference type="GO" id="GO:0016787">
    <property type="term" value="F:hydrolase activity"/>
    <property type="evidence" value="ECO:0007669"/>
    <property type="project" value="InterPro"/>
</dbReference>
<accession>A0A8J7LV70</accession>
<dbReference type="Pfam" id="PF04909">
    <property type="entry name" value="Amidohydro_2"/>
    <property type="match status" value="1"/>
</dbReference>
<dbReference type="RefSeq" id="WP_199383454.1">
    <property type="nucleotide sequence ID" value="NZ_JAEMHM010000005.1"/>
</dbReference>
<sequence>MARTFYDVHMHAMDLSHPNLLAFMKRIHGLGPMMVVGGMLEPLLGEKKSEILNLLTVMENSIDDYFCLMEYFLRTKNPVLDNQGVFQVSGEPFDRIVLTPLIMDFGLKHIETDTFYDIAVGKPVAEQSADVLKAIAKYVNCEVVSADGNRKHIKVAKRSSRQLFEIYPFLGINTQNYPLEELQDLLLRCFGGYTGNRDQLNRNMGIFRVQKSDSDDFRDALRGVGSNVFAGIKLYPPLGFDPWPRGSEKEFEKVRWLYQFCQDKQIPITAHCNDGGFQTVDNAAELTNPEKWEKVLEQFEDLKLNLAHFGRQEKFLGLIHPHEWRETITRLILMYPNVYTDISCLAFADEFYGDLAEVVRNVPEQGPDRGRDKLAKRLLFGSDYMINLQWIASYNDYLDLFLTTRQLERMGIAFDLKLAMCNTNAERFLFK</sequence>
<reference evidence="2" key="1">
    <citation type="submission" date="2020-12" db="EMBL/GenBank/DDBJ databases">
        <title>Geomonas sp. Red875, isolated from river sediment.</title>
        <authorList>
            <person name="Xu Z."/>
            <person name="Zhang Z."/>
            <person name="Masuda Y."/>
            <person name="Itoh H."/>
            <person name="Senoo K."/>
        </authorList>
    </citation>
    <scope>NUCLEOTIDE SEQUENCE</scope>
    <source>
        <strain evidence="2">Red875</strain>
    </source>
</reference>
<evidence type="ECO:0000313" key="2">
    <source>
        <dbReference type="EMBL" id="MBJ6724615.1"/>
    </source>
</evidence>
<comment type="caution">
    <text evidence="2">The sequence shown here is derived from an EMBL/GenBank/DDBJ whole genome shotgun (WGS) entry which is preliminary data.</text>
</comment>
<dbReference type="Gene3D" id="3.20.20.140">
    <property type="entry name" value="Metal-dependent hydrolases"/>
    <property type="match status" value="1"/>
</dbReference>
<evidence type="ECO:0000313" key="3">
    <source>
        <dbReference type="Proteomes" id="UP000636888"/>
    </source>
</evidence>
<gene>
    <name evidence="2" type="ORF">JFN93_07845</name>
</gene>
<keyword evidence="3" id="KW-1185">Reference proteome</keyword>
<evidence type="ECO:0000259" key="1">
    <source>
        <dbReference type="Pfam" id="PF04909"/>
    </source>
</evidence>
<dbReference type="InterPro" id="IPR006680">
    <property type="entry name" value="Amidohydro-rel"/>
</dbReference>
<dbReference type="EMBL" id="JAEMHM010000005">
    <property type="protein sequence ID" value="MBJ6724615.1"/>
    <property type="molecule type" value="Genomic_DNA"/>
</dbReference>
<proteinExistence type="predicted"/>
<dbReference type="Proteomes" id="UP000636888">
    <property type="component" value="Unassembled WGS sequence"/>
</dbReference>